<organism evidence="1 2">
    <name type="scientific">Wandonia haliotis</name>
    <dbReference type="NCBI Taxonomy" id="574963"/>
    <lineage>
        <taxon>Bacteria</taxon>
        <taxon>Pseudomonadati</taxon>
        <taxon>Bacteroidota</taxon>
        <taxon>Flavobacteriia</taxon>
        <taxon>Flavobacteriales</taxon>
        <taxon>Crocinitomicaceae</taxon>
        <taxon>Wandonia</taxon>
    </lineage>
</organism>
<dbReference type="PROSITE" id="PS51257">
    <property type="entry name" value="PROKAR_LIPOPROTEIN"/>
    <property type="match status" value="1"/>
</dbReference>
<dbReference type="Proteomes" id="UP001501126">
    <property type="component" value="Unassembled WGS sequence"/>
</dbReference>
<dbReference type="EMBL" id="BAAAFH010000022">
    <property type="protein sequence ID" value="GAA0876634.1"/>
    <property type="molecule type" value="Genomic_DNA"/>
</dbReference>
<dbReference type="SUPFAM" id="SSF82185">
    <property type="entry name" value="Histone H3 K4-specific methyltransferase SET7/9 N-terminal domain"/>
    <property type="match status" value="1"/>
</dbReference>
<proteinExistence type="predicted"/>
<comment type="caution">
    <text evidence="1">The sequence shown here is derived from an EMBL/GenBank/DDBJ whole genome shotgun (WGS) entry which is preliminary data.</text>
</comment>
<evidence type="ECO:0000313" key="2">
    <source>
        <dbReference type="Proteomes" id="UP001501126"/>
    </source>
</evidence>
<sequence>MLKFIVYIFPIAFFFYSCSPDSESIEAAILSGDYSIYEMLEKCDCNALEKQQAGTTETYMKAGTPFTGTCYRNYPSTELVMEEKQLFKGKLYGYNFIYDMEGNLMTKTLYKDGILLNPTADNAITCSCSELTDYRDTLNGQDFKLYQNEFFTGVCYNYYPDSTLSLSAEYRAGVKHGKVTFYNKLGEVIVSELYEEGTRTEQQ</sequence>
<protein>
    <submittedName>
        <fullName evidence="1">Uncharacterized protein</fullName>
    </submittedName>
</protein>
<dbReference type="RefSeq" id="WP_343789878.1">
    <property type="nucleotide sequence ID" value="NZ_BAAAFH010000022.1"/>
</dbReference>
<keyword evidence="2" id="KW-1185">Reference proteome</keyword>
<gene>
    <name evidence="1" type="ORF">GCM10009118_30440</name>
</gene>
<reference evidence="1 2" key="1">
    <citation type="journal article" date="2019" name="Int. J. Syst. Evol. Microbiol.">
        <title>The Global Catalogue of Microorganisms (GCM) 10K type strain sequencing project: providing services to taxonomists for standard genome sequencing and annotation.</title>
        <authorList>
            <consortium name="The Broad Institute Genomics Platform"/>
            <consortium name="The Broad Institute Genome Sequencing Center for Infectious Disease"/>
            <person name="Wu L."/>
            <person name="Ma J."/>
        </authorList>
    </citation>
    <scope>NUCLEOTIDE SEQUENCE [LARGE SCALE GENOMIC DNA]</scope>
    <source>
        <strain evidence="1 2">JCM 16083</strain>
    </source>
</reference>
<name>A0ABN1MTT9_9FLAO</name>
<dbReference type="Gene3D" id="2.20.110.10">
    <property type="entry name" value="Histone H3 K4-specific methyltransferase SET7/9 N-terminal domain"/>
    <property type="match status" value="1"/>
</dbReference>
<accession>A0ABN1MTT9</accession>
<evidence type="ECO:0000313" key="1">
    <source>
        <dbReference type="EMBL" id="GAA0876634.1"/>
    </source>
</evidence>